<dbReference type="OrthoDB" id="209680at2157"/>
<organism evidence="3 4">
    <name type="scientific">Natronolimnohabitans innermongolicus JCM 12255</name>
    <dbReference type="NCBI Taxonomy" id="1227499"/>
    <lineage>
        <taxon>Archaea</taxon>
        <taxon>Methanobacteriati</taxon>
        <taxon>Methanobacteriota</taxon>
        <taxon>Stenosarchaea group</taxon>
        <taxon>Halobacteria</taxon>
        <taxon>Halobacteriales</taxon>
        <taxon>Natrialbaceae</taxon>
        <taxon>Natronolimnohabitans</taxon>
    </lineage>
</organism>
<dbReference type="EMBL" id="AOHZ01000041">
    <property type="protein sequence ID" value="ELY57455.1"/>
    <property type="molecule type" value="Genomic_DNA"/>
</dbReference>
<dbReference type="Pfam" id="PF26408">
    <property type="entry name" value="DUF8106"/>
    <property type="match status" value="1"/>
</dbReference>
<feature type="domain" description="DUF8106" evidence="2">
    <location>
        <begin position="14"/>
        <end position="56"/>
    </location>
</feature>
<name>L9X6W8_9EURY</name>
<sequence>MTSPNPDSRPSDRSKTRLYCYECGHESHISGDWCHRRTDDGVTYDCPDCGTTITTRPASDARDRPATGSRCYGLGD</sequence>
<keyword evidence="4" id="KW-1185">Reference proteome</keyword>
<dbReference type="RefSeq" id="WP_007258942.1">
    <property type="nucleotide sequence ID" value="NZ_AOHZ01000041.1"/>
</dbReference>
<dbReference type="AlphaFoldDB" id="L9X6W8"/>
<dbReference type="Proteomes" id="UP000011602">
    <property type="component" value="Unassembled WGS sequence"/>
</dbReference>
<proteinExistence type="predicted"/>
<evidence type="ECO:0000256" key="1">
    <source>
        <dbReference type="SAM" id="MobiDB-lite"/>
    </source>
</evidence>
<comment type="caution">
    <text evidence="3">The sequence shown here is derived from an EMBL/GenBank/DDBJ whole genome shotgun (WGS) entry which is preliminary data.</text>
</comment>
<accession>L9X6W8</accession>
<dbReference type="InterPro" id="IPR058419">
    <property type="entry name" value="DUF8106"/>
</dbReference>
<evidence type="ECO:0000313" key="3">
    <source>
        <dbReference type="EMBL" id="ELY57455.1"/>
    </source>
</evidence>
<protein>
    <recommendedName>
        <fullName evidence="2">DUF8106 domain-containing protein</fullName>
    </recommendedName>
</protein>
<dbReference type="eggNOG" id="arCOG07555">
    <property type="taxonomic scope" value="Archaea"/>
</dbReference>
<feature type="region of interest" description="Disordered" evidence="1">
    <location>
        <begin position="57"/>
        <end position="76"/>
    </location>
</feature>
<gene>
    <name evidence="3" type="ORF">C493_08216</name>
</gene>
<evidence type="ECO:0000313" key="4">
    <source>
        <dbReference type="Proteomes" id="UP000011602"/>
    </source>
</evidence>
<reference evidence="3 4" key="1">
    <citation type="journal article" date="2014" name="PLoS Genet.">
        <title>Phylogenetically driven sequencing of extremely halophilic archaea reveals strategies for static and dynamic osmo-response.</title>
        <authorList>
            <person name="Becker E.A."/>
            <person name="Seitzer P.M."/>
            <person name="Tritt A."/>
            <person name="Larsen D."/>
            <person name="Krusor M."/>
            <person name="Yao A.I."/>
            <person name="Wu D."/>
            <person name="Madern D."/>
            <person name="Eisen J.A."/>
            <person name="Darling A.E."/>
            <person name="Facciotti M.T."/>
        </authorList>
    </citation>
    <scope>NUCLEOTIDE SEQUENCE [LARGE SCALE GENOMIC DNA]</scope>
    <source>
        <strain evidence="3 4">JCM 12255</strain>
    </source>
</reference>
<evidence type="ECO:0000259" key="2">
    <source>
        <dbReference type="Pfam" id="PF26408"/>
    </source>
</evidence>